<feature type="domain" description="Histidine kinase" evidence="6">
    <location>
        <begin position="233"/>
        <end position="481"/>
    </location>
</feature>
<dbReference type="PROSITE" id="PS50112">
    <property type="entry name" value="PAS"/>
    <property type="match status" value="1"/>
</dbReference>
<evidence type="ECO:0000256" key="5">
    <source>
        <dbReference type="ARBA" id="ARBA00023012"/>
    </source>
</evidence>
<feature type="domain" description="PAC" evidence="8">
    <location>
        <begin position="140"/>
        <end position="192"/>
    </location>
</feature>
<evidence type="ECO:0000259" key="7">
    <source>
        <dbReference type="PROSITE" id="PS50112"/>
    </source>
</evidence>
<dbReference type="InterPro" id="IPR036890">
    <property type="entry name" value="HATPase_C_sf"/>
</dbReference>
<keyword evidence="4" id="KW-0418">Kinase</keyword>
<dbReference type="SUPFAM" id="SSF55785">
    <property type="entry name" value="PYP-like sensor domain (PAS domain)"/>
    <property type="match status" value="1"/>
</dbReference>
<evidence type="ECO:0000313" key="9">
    <source>
        <dbReference type="EMBL" id="AFZ16862.1"/>
    </source>
</evidence>
<reference evidence="9 10" key="1">
    <citation type="submission" date="2012-06" db="EMBL/GenBank/DDBJ databases">
        <title>Finished chromosome of genome of Microcoleus sp. PCC 7113.</title>
        <authorList>
            <consortium name="US DOE Joint Genome Institute"/>
            <person name="Gugger M."/>
            <person name="Coursin T."/>
            <person name="Rippka R."/>
            <person name="Tandeau De Marsac N."/>
            <person name="Huntemann M."/>
            <person name="Wei C.-L."/>
            <person name="Han J."/>
            <person name="Detter J.C."/>
            <person name="Han C."/>
            <person name="Tapia R."/>
            <person name="Chen A."/>
            <person name="Kyrpides N."/>
            <person name="Mavromatis K."/>
            <person name="Markowitz V."/>
            <person name="Szeto E."/>
            <person name="Ivanova N."/>
            <person name="Pagani I."/>
            <person name="Pati A."/>
            <person name="Goodwin L."/>
            <person name="Nordberg H.P."/>
            <person name="Cantor M.N."/>
            <person name="Hua S.X."/>
            <person name="Woyke T."/>
            <person name="Kerfeld C.A."/>
        </authorList>
    </citation>
    <scope>NUCLEOTIDE SEQUENCE [LARGE SCALE GENOMIC DNA]</scope>
    <source>
        <strain evidence="9 10">PCC 7113</strain>
    </source>
</reference>
<feature type="domain" description="PAS" evidence="7">
    <location>
        <begin position="68"/>
        <end position="112"/>
    </location>
</feature>
<evidence type="ECO:0000256" key="2">
    <source>
        <dbReference type="ARBA" id="ARBA00012438"/>
    </source>
</evidence>
<dbReference type="PROSITE" id="PS50109">
    <property type="entry name" value="HIS_KIN"/>
    <property type="match status" value="1"/>
</dbReference>
<proteinExistence type="predicted"/>
<dbReference type="NCBIfam" id="TIGR00229">
    <property type="entry name" value="sensory_box"/>
    <property type="match status" value="1"/>
</dbReference>
<dbReference type="Pfam" id="PF13426">
    <property type="entry name" value="PAS_9"/>
    <property type="match status" value="1"/>
</dbReference>
<dbReference type="InterPro" id="IPR004358">
    <property type="entry name" value="Sig_transdc_His_kin-like_C"/>
</dbReference>
<keyword evidence="3" id="KW-0597">Phosphoprotein</keyword>
<dbReference type="InterPro" id="IPR005467">
    <property type="entry name" value="His_kinase_dom"/>
</dbReference>
<dbReference type="CDD" id="cd00082">
    <property type="entry name" value="HisKA"/>
    <property type="match status" value="1"/>
</dbReference>
<dbReference type="PANTHER" id="PTHR43065">
    <property type="entry name" value="SENSOR HISTIDINE KINASE"/>
    <property type="match status" value="1"/>
</dbReference>
<dbReference type="InterPro" id="IPR035965">
    <property type="entry name" value="PAS-like_dom_sf"/>
</dbReference>
<evidence type="ECO:0000313" key="10">
    <source>
        <dbReference type="Proteomes" id="UP000010471"/>
    </source>
</evidence>
<dbReference type="eggNOG" id="COG2202">
    <property type="taxonomic scope" value="Bacteria"/>
</dbReference>
<dbReference type="KEGG" id="mic:Mic7113_0964"/>
<dbReference type="SUPFAM" id="SSF47384">
    <property type="entry name" value="Homodimeric domain of signal transducing histidine kinase"/>
    <property type="match status" value="1"/>
</dbReference>
<dbReference type="SMART" id="SM00086">
    <property type="entry name" value="PAC"/>
    <property type="match status" value="1"/>
</dbReference>
<dbReference type="RefSeq" id="WP_015181022.1">
    <property type="nucleotide sequence ID" value="NC_019738.1"/>
</dbReference>
<dbReference type="InterPro" id="IPR000700">
    <property type="entry name" value="PAS-assoc_C"/>
</dbReference>
<dbReference type="STRING" id="1173027.Mic7113_0964"/>
<dbReference type="InterPro" id="IPR001610">
    <property type="entry name" value="PAC"/>
</dbReference>
<name>K9WBF1_9CYAN</name>
<keyword evidence="10" id="KW-1185">Reference proteome</keyword>
<evidence type="ECO:0000256" key="4">
    <source>
        <dbReference type="ARBA" id="ARBA00022777"/>
    </source>
</evidence>
<dbReference type="CDD" id="cd00130">
    <property type="entry name" value="PAS"/>
    <property type="match status" value="1"/>
</dbReference>
<dbReference type="AlphaFoldDB" id="K9WBF1"/>
<organism evidence="9 10">
    <name type="scientific">Allocoleopsis franciscana PCC 7113</name>
    <dbReference type="NCBI Taxonomy" id="1173027"/>
    <lineage>
        <taxon>Bacteria</taxon>
        <taxon>Bacillati</taxon>
        <taxon>Cyanobacteriota</taxon>
        <taxon>Cyanophyceae</taxon>
        <taxon>Coleofasciculales</taxon>
        <taxon>Coleofasciculaceae</taxon>
        <taxon>Allocoleopsis</taxon>
        <taxon>Allocoleopsis franciscana</taxon>
    </lineage>
</organism>
<accession>K9WBF1</accession>
<sequence length="483" mass="54744">MSRWQLEKADSMDHQNGHHPYSHYYTESNLITAELMGEKVGDKSLSAYGLALAECSYIDERLRESLKELSKLKSALDEAAIVAITDCRGIIRYVNDTFCEISQYSREELIGKDHRIINSGYHSQEFFTQFWSTIRSGKVWKGEIRNKAKNGAYYWVDTTIVPFLDAKGKPYQYLAIRFDITDRKKAEEALRQSEAKSRQQAEKLEVILQNLKLTQSQLVQSEKLSSMGQMVAGVAHEINNPVNFIHGNLSHASEYIHSLMHTLRLYRQYYPNPMPEIQSSVEDNDLDFLMEDLPKMLDSMKLGTNRIRDIVLSLRNFSRLEEAGMNPVNIHEGIDSTLLILHNRLRGKAGQPKISVIKEYGNLPLVACYASQLNQVFMNLLSNAIDAIEHQQSPRIITITTEQTSADSVLISIADNGCGIPEEVQKRLFEPFFTTKPVGKGTGLGLSIVHHIVVEKHHGELKCISQCDRGTQFLISIPILPPH</sequence>
<keyword evidence="5" id="KW-0902">Two-component regulatory system</keyword>
<dbReference type="Gene3D" id="1.10.287.130">
    <property type="match status" value="1"/>
</dbReference>
<evidence type="ECO:0000259" key="6">
    <source>
        <dbReference type="PROSITE" id="PS50109"/>
    </source>
</evidence>
<evidence type="ECO:0000256" key="3">
    <source>
        <dbReference type="ARBA" id="ARBA00022553"/>
    </source>
</evidence>
<evidence type="ECO:0000259" key="8">
    <source>
        <dbReference type="PROSITE" id="PS50113"/>
    </source>
</evidence>
<dbReference type="InterPro" id="IPR003594">
    <property type="entry name" value="HATPase_dom"/>
</dbReference>
<dbReference type="PROSITE" id="PS50113">
    <property type="entry name" value="PAC"/>
    <property type="match status" value="1"/>
</dbReference>
<dbReference type="eggNOG" id="COG4191">
    <property type="taxonomic scope" value="Bacteria"/>
</dbReference>
<dbReference type="Proteomes" id="UP000010471">
    <property type="component" value="Chromosome"/>
</dbReference>
<evidence type="ECO:0000256" key="1">
    <source>
        <dbReference type="ARBA" id="ARBA00000085"/>
    </source>
</evidence>
<dbReference type="Pfam" id="PF02518">
    <property type="entry name" value="HATPase_c"/>
    <property type="match status" value="1"/>
</dbReference>
<dbReference type="Gene3D" id="3.30.565.10">
    <property type="entry name" value="Histidine kinase-like ATPase, C-terminal domain"/>
    <property type="match status" value="1"/>
</dbReference>
<dbReference type="SMART" id="SM00388">
    <property type="entry name" value="HisKA"/>
    <property type="match status" value="1"/>
</dbReference>
<dbReference type="PRINTS" id="PR00344">
    <property type="entry name" value="BCTRLSENSOR"/>
</dbReference>
<dbReference type="EC" id="2.7.13.3" evidence="2"/>
<dbReference type="SMART" id="SM00387">
    <property type="entry name" value="HATPase_c"/>
    <property type="match status" value="1"/>
</dbReference>
<dbReference type="InterPro" id="IPR036097">
    <property type="entry name" value="HisK_dim/P_sf"/>
</dbReference>
<comment type="catalytic activity">
    <reaction evidence="1">
        <text>ATP + protein L-histidine = ADP + protein N-phospho-L-histidine.</text>
        <dbReference type="EC" id="2.7.13.3"/>
    </reaction>
</comment>
<dbReference type="PANTHER" id="PTHR43065:SF50">
    <property type="entry name" value="HISTIDINE KINASE"/>
    <property type="match status" value="1"/>
</dbReference>
<dbReference type="HOGENOM" id="CLU_000445_114_39_3"/>
<protein>
    <recommendedName>
        <fullName evidence="2">histidine kinase</fullName>
        <ecNumber evidence="2">2.7.13.3</ecNumber>
    </recommendedName>
</protein>
<dbReference type="Gene3D" id="3.30.450.20">
    <property type="entry name" value="PAS domain"/>
    <property type="match status" value="1"/>
</dbReference>
<dbReference type="PATRIC" id="fig|1173027.3.peg.1061"/>
<dbReference type="GO" id="GO:0000155">
    <property type="term" value="F:phosphorelay sensor kinase activity"/>
    <property type="evidence" value="ECO:0007669"/>
    <property type="project" value="InterPro"/>
</dbReference>
<gene>
    <name evidence="9" type="ORF">Mic7113_0964</name>
</gene>
<dbReference type="InterPro" id="IPR000014">
    <property type="entry name" value="PAS"/>
</dbReference>
<dbReference type="InterPro" id="IPR003661">
    <property type="entry name" value="HisK_dim/P_dom"/>
</dbReference>
<keyword evidence="4" id="KW-0808">Transferase</keyword>
<dbReference type="SUPFAM" id="SSF55874">
    <property type="entry name" value="ATPase domain of HSP90 chaperone/DNA topoisomerase II/histidine kinase"/>
    <property type="match status" value="1"/>
</dbReference>
<dbReference type="EMBL" id="CP003630">
    <property type="protein sequence ID" value="AFZ16862.1"/>
    <property type="molecule type" value="Genomic_DNA"/>
</dbReference>